<dbReference type="Pfam" id="PF13500">
    <property type="entry name" value="AAA_26"/>
    <property type="match status" value="1"/>
</dbReference>
<feature type="binding site" evidence="9">
    <location>
        <begin position="125"/>
        <end position="128"/>
    </location>
    <ligand>
        <name>ATP</name>
        <dbReference type="ChEBI" id="CHEBI:30616"/>
    </ligand>
</feature>
<comment type="caution">
    <text evidence="11">The sequence shown here is derived from an EMBL/GenBank/DDBJ whole genome shotgun (WGS) entry which is preliminary data.</text>
</comment>
<keyword evidence="4 9" id="KW-0547">Nucleotide-binding</keyword>
<feature type="binding site" evidence="9">
    <location>
        <position position="63"/>
    </location>
    <ligand>
        <name>ATP</name>
        <dbReference type="ChEBI" id="CHEBI:30616"/>
    </ligand>
</feature>
<dbReference type="InterPro" id="IPR004472">
    <property type="entry name" value="DTB_synth_BioD"/>
</dbReference>
<dbReference type="PANTHER" id="PTHR43210">
    <property type="entry name" value="DETHIOBIOTIN SYNTHETASE"/>
    <property type="match status" value="1"/>
</dbReference>
<dbReference type="EC" id="6.3.3.3" evidence="9"/>
<feature type="active site" evidence="9">
    <location>
        <position position="49"/>
    </location>
</feature>
<evidence type="ECO:0000256" key="8">
    <source>
        <dbReference type="ARBA" id="ARBA00047386"/>
    </source>
</evidence>
<sequence length="257" mass="28605">MKPQMQRGSGDSKGLFVSSTGTGVGKTVVTAGIAAYLHQIRKRKLQLWKPVQSGVIMGDPEADSYRLRMGSGMTELPEEMLATWTLRDPLAPWMAFERADIAFSFTALLEEGRKRLEQQAFLLIEGAGGIAVPFSQRHTMADMAHELRVPLLIVSSPGLGTVSHTVTAVHYARERGNTDIAIAFSGPPTMAEVKEAEENARMIETMADVPVLGHVPWLPQPDRARATESSAWAMWQEQWLASFTRMTRFTQWLHERE</sequence>
<keyword evidence="6 9" id="KW-0067">ATP-binding</keyword>
<evidence type="ECO:0000313" key="11">
    <source>
        <dbReference type="EMBL" id="MCE5170936.1"/>
    </source>
</evidence>
<feature type="transmembrane region" description="Helical" evidence="10">
    <location>
        <begin position="15"/>
        <end position="37"/>
    </location>
</feature>
<evidence type="ECO:0000256" key="9">
    <source>
        <dbReference type="HAMAP-Rule" id="MF_00336"/>
    </source>
</evidence>
<dbReference type="PANTHER" id="PTHR43210:SF2">
    <property type="entry name" value="ATP-DEPENDENT DETHIOBIOTIN SYNTHETASE BIOD 2"/>
    <property type="match status" value="1"/>
</dbReference>
<comment type="subcellular location">
    <subcellularLocation>
        <location evidence="9">Cytoplasm</location>
    </subcellularLocation>
</comment>
<comment type="catalytic activity">
    <reaction evidence="8">
        <text>(7R,8S)-8-amino-7-(carboxyamino)nonanoate + ATP = (4R,5S)-dethiobiotin + ADP + phosphate + H(+)</text>
        <dbReference type="Rhea" id="RHEA:63684"/>
        <dbReference type="ChEBI" id="CHEBI:15378"/>
        <dbReference type="ChEBI" id="CHEBI:30616"/>
        <dbReference type="ChEBI" id="CHEBI:43474"/>
        <dbReference type="ChEBI" id="CHEBI:149470"/>
        <dbReference type="ChEBI" id="CHEBI:149473"/>
        <dbReference type="ChEBI" id="CHEBI:456216"/>
    </reaction>
</comment>
<comment type="caution">
    <text evidence="9">Lacks conserved residue(s) required for the propagation of feature annotation.</text>
</comment>
<dbReference type="CDD" id="cd03109">
    <property type="entry name" value="DTBS"/>
    <property type="match status" value="1"/>
</dbReference>
<evidence type="ECO:0000256" key="6">
    <source>
        <dbReference type="ARBA" id="ARBA00022840"/>
    </source>
</evidence>
<keyword evidence="10" id="KW-0812">Transmembrane</keyword>
<dbReference type="EMBL" id="JAJNBZ010000013">
    <property type="protein sequence ID" value="MCE5170936.1"/>
    <property type="molecule type" value="Genomic_DNA"/>
</dbReference>
<dbReference type="RefSeq" id="WP_233697548.1">
    <property type="nucleotide sequence ID" value="NZ_JAJNBZ010000013.1"/>
</dbReference>
<keyword evidence="12" id="KW-1185">Reference proteome</keyword>
<dbReference type="GO" id="GO:0004141">
    <property type="term" value="F:dethiobiotin synthase activity"/>
    <property type="evidence" value="ECO:0007669"/>
    <property type="project" value="UniProtKB-EC"/>
</dbReference>
<dbReference type="SUPFAM" id="SSF52540">
    <property type="entry name" value="P-loop containing nucleoside triphosphate hydrolases"/>
    <property type="match status" value="1"/>
</dbReference>
<evidence type="ECO:0000256" key="10">
    <source>
        <dbReference type="SAM" id="Phobius"/>
    </source>
</evidence>
<feature type="binding site" evidence="9">
    <location>
        <begin position="23"/>
        <end position="28"/>
    </location>
    <ligand>
        <name>ATP</name>
        <dbReference type="ChEBI" id="CHEBI:30616"/>
    </ligand>
</feature>
<evidence type="ECO:0000256" key="2">
    <source>
        <dbReference type="ARBA" id="ARBA00022598"/>
    </source>
</evidence>
<keyword evidence="10" id="KW-0472">Membrane</keyword>
<evidence type="ECO:0000256" key="1">
    <source>
        <dbReference type="ARBA" id="ARBA00022490"/>
    </source>
</evidence>
<keyword evidence="7 9" id="KW-0460">Magnesium</keyword>
<dbReference type="Proteomes" id="UP001199916">
    <property type="component" value="Unassembled WGS sequence"/>
</dbReference>
<evidence type="ECO:0000313" key="12">
    <source>
        <dbReference type="Proteomes" id="UP001199916"/>
    </source>
</evidence>
<gene>
    <name evidence="9 11" type="primary">bioD</name>
    <name evidence="11" type="ORF">LQV63_16650</name>
</gene>
<keyword evidence="3 9" id="KW-0479">Metal-binding</keyword>
<keyword evidence="2 9" id="KW-0436">Ligase</keyword>
<feature type="binding site" evidence="9">
    <location>
        <position position="63"/>
    </location>
    <ligand>
        <name>Mg(2+)</name>
        <dbReference type="ChEBI" id="CHEBI:18420"/>
    </ligand>
</feature>
<comment type="similarity">
    <text evidence="9">Belongs to the dethiobiotin synthetase family.</text>
</comment>
<name>A0ABS8YGM1_9BACL</name>
<dbReference type="HAMAP" id="MF_00336">
    <property type="entry name" value="BioD"/>
    <property type="match status" value="1"/>
</dbReference>
<accession>A0ABS8YGM1</accession>
<evidence type="ECO:0000256" key="4">
    <source>
        <dbReference type="ARBA" id="ARBA00022741"/>
    </source>
</evidence>
<dbReference type="InterPro" id="IPR027417">
    <property type="entry name" value="P-loop_NTPase"/>
</dbReference>
<evidence type="ECO:0000256" key="3">
    <source>
        <dbReference type="ARBA" id="ARBA00022723"/>
    </source>
</evidence>
<feature type="binding site" evidence="9">
    <location>
        <position position="125"/>
    </location>
    <ligand>
        <name>Mg(2+)</name>
        <dbReference type="ChEBI" id="CHEBI:18420"/>
    </ligand>
</feature>
<comment type="pathway">
    <text evidence="9">Cofactor biosynthesis; biotin biosynthesis; biotin from 7,8-diaminononanoate: step 1/2.</text>
</comment>
<organism evidence="11 12">
    <name type="scientific">Paenibacillus profundus</name>
    <dbReference type="NCBI Taxonomy" id="1173085"/>
    <lineage>
        <taxon>Bacteria</taxon>
        <taxon>Bacillati</taxon>
        <taxon>Bacillota</taxon>
        <taxon>Bacilli</taxon>
        <taxon>Bacillales</taxon>
        <taxon>Paenibacillaceae</taxon>
        <taxon>Paenibacillus</taxon>
    </lineage>
</organism>
<comment type="subunit">
    <text evidence="9">Homodimer.</text>
</comment>
<keyword evidence="5 9" id="KW-0093">Biotin biosynthesis</keyword>
<dbReference type="PIRSF" id="PIRSF006755">
    <property type="entry name" value="DTB_synth"/>
    <property type="match status" value="1"/>
</dbReference>
<comment type="catalytic activity">
    <reaction evidence="9">
        <text>(7R,8S)-7,8-diammoniononanoate + CO2 + ATP = (4R,5S)-dethiobiotin + ADP + phosphate + 3 H(+)</text>
        <dbReference type="Rhea" id="RHEA:15805"/>
        <dbReference type="ChEBI" id="CHEBI:15378"/>
        <dbReference type="ChEBI" id="CHEBI:16526"/>
        <dbReference type="ChEBI" id="CHEBI:30616"/>
        <dbReference type="ChEBI" id="CHEBI:43474"/>
        <dbReference type="ChEBI" id="CHEBI:149469"/>
        <dbReference type="ChEBI" id="CHEBI:149473"/>
        <dbReference type="ChEBI" id="CHEBI:456216"/>
        <dbReference type="EC" id="6.3.3.3"/>
    </reaction>
</comment>
<keyword evidence="10" id="KW-1133">Transmembrane helix</keyword>
<comment type="function">
    <text evidence="9">Catalyzes a mechanistically unusual reaction, the ATP-dependent insertion of CO2 between the N7 and N8 nitrogen atoms of 7,8-diaminopelargonic acid (DAPA, also called 7,8-diammoniononanoate) to form a ureido ring.</text>
</comment>
<reference evidence="11 12" key="1">
    <citation type="submission" date="2021-11" db="EMBL/GenBank/DDBJ databases">
        <title>Draft genome sequence of Paenibacillus profundus YoMME, a new Gram-positive bacteria with exoelectrogenic properties.</title>
        <authorList>
            <person name="Hubenova Y."/>
            <person name="Hubenova E."/>
            <person name="Manasiev Y."/>
            <person name="Peykov S."/>
            <person name="Mitov M."/>
        </authorList>
    </citation>
    <scope>NUCLEOTIDE SEQUENCE [LARGE SCALE GENOMIC DNA]</scope>
    <source>
        <strain evidence="11 12">YoMME</strain>
    </source>
</reference>
<feature type="binding site" evidence="9">
    <location>
        <begin position="216"/>
        <end position="218"/>
    </location>
    <ligand>
        <name>ATP</name>
        <dbReference type="ChEBI" id="CHEBI:30616"/>
    </ligand>
</feature>
<dbReference type="NCBIfam" id="TIGR00347">
    <property type="entry name" value="bioD"/>
    <property type="match status" value="1"/>
</dbReference>
<feature type="binding site" evidence="9">
    <location>
        <position position="53"/>
    </location>
    <ligand>
        <name>substrate</name>
    </ligand>
</feature>
<dbReference type="Gene3D" id="3.40.50.300">
    <property type="entry name" value="P-loop containing nucleotide triphosphate hydrolases"/>
    <property type="match status" value="1"/>
</dbReference>
<proteinExistence type="inferred from homology"/>
<keyword evidence="1 9" id="KW-0963">Cytoplasm</keyword>
<feature type="binding site" evidence="9">
    <location>
        <position position="27"/>
    </location>
    <ligand>
        <name>Mg(2+)</name>
        <dbReference type="ChEBI" id="CHEBI:18420"/>
    </ligand>
</feature>
<comment type="cofactor">
    <cofactor evidence="9">
        <name>Mg(2+)</name>
        <dbReference type="ChEBI" id="CHEBI:18420"/>
    </cofactor>
</comment>
<evidence type="ECO:0000256" key="5">
    <source>
        <dbReference type="ARBA" id="ARBA00022756"/>
    </source>
</evidence>
<evidence type="ECO:0000256" key="7">
    <source>
        <dbReference type="ARBA" id="ARBA00022842"/>
    </source>
</evidence>
<protein>
    <recommendedName>
        <fullName evidence="9">ATP-dependent dethiobiotin synthetase BioD</fullName>
        <ecNumber evidence="9">6.3.3.3</ecNumber>
    </recommendedName>
    <alternativeName>
        <fullName evidence="9">DTB synthetase</fullName>
        <shortName evidence="9">DTBS</shortName>
    </alternativeName>
    <alternativeName>
        <fullName evidence="9">Dethiobiotin synthase</fullName>
    </alternativeName>
</protein>